<dbReference type="Proteomes" id="UP000010472">
    <property type="component" value="Chromosome"/>
</dbReference>
<protein>
    <submittedName>
        <fullName evidence="2">Metallophosphoesterase</fullName>
    </submittedName>
</protein>
<dbReference type="STRING" id="1173022.Cri9333_2179"/>
<accession>K9VYM7</accession>
<dbReference type="EMBL" id="CP003620">
    <property type="protein sequence ID" value="AFZ13051.1"/>
    <property type="molecule type" value="Genomic_DNA"/>
</dbReference>
<dbReference type="HOGENOM" id="CLU_025443_3_2_3"/>
<evidence type="ECO:0000313" key="3">
    <source>
        <dbReference type="Proteomes" id="UP000010472"/>
    </source>
</evidence>
<dbReference type="InterPro" id="IPR029052">
    <property type="entry name" value="Metallo-depent_PP-like"/>
</dbReference>
<name>K9VYM7_9CYAN</name>
<dbReference type="eggNOG" id="COG1408">
    <property type="taxonomic scope" value="Bacteria"/>
</dbReference>
<dbReference type="AlphaFoldDB" id="K9VYM7"/>
<dbReference type="Pfam" id="PF00149">
    <property type="entry name" value="Metallophos"/>
    <property type="match status" value="1"/>
</dbReference>
<reference evidence="2 3" key="1">
    <citation type="submission" date="2012-06" db="EMBL/GenBank/DDBJ databases">
        <title>Finished chromosome of genome of Crinalium epipsammum PCC 9333.</title>
        <authorList>
            <consortium name="US DOE Joint Genome Institute"/>
            <person name="Gugger M."/>
            <person name="Coursin T."/>
            <person name="Rippka R."/>
            <person name="Tandeau De Marsac N."/>
            <person name="Huntemann M."/>
            <person name="Wei C.-L."/>
            <person name="Han J."/>
            <person name="Detter J.C."/>
            <person name="Han C."/>
            <person name="Tapia R."/>
            <person name="Davenport K."/>
            <person name="Daligault H."/>
            <person name="Erkkila T."/>
            <person name="Gu W."/>
            <person name="Munk A.C.C."/>
            <person name="Teshima H."/>
            <person name="Xu Y."/>
            <person name="Chain P."/>
            <person name="Chen A."/>
            <person name="Krypides N."/>
            <person name="Mavromatis K."/>
            <person name="Markowitz V."/>
            <person name="Szeto E."/>
            <person name="Ivanova N."/>
            <person name="Mikhailova N."/>
            <person name="Ovchinnikova G."/>
            <person name="Pagani I."/>
            <person name="Pati A."/>
            <person name="Goodwin L."/>
            <person name="Peters L."/>
            <person name="Pitluck S."/>
            <person name="Woyke T."/>
            <person name="Kerfeld C."/>
        </authorList>
    </citation>
    <scope>NUCLEOTIDE SEQUENCE [LARGE SCALE GENOMIC DNA]</scope>
    <source>
        <strain evidence="2 3">PCC 9333</strain>
    </source>
</reference>
<keyword evidence="3" id="KW-1185">Reference proteome</keyword>
<dbReference type="KEGG" id="cep:Cri9333_2179"/>
<dbReference type="SUPFAM" id="SSF56300">
    <property type="entry name" value="Metallo-dependent phosphatases"/>
    <property type="match status" value="1"/>
</dbReference>
<evidence type="ECO:0000259" key="1">
    <source>
        <dbReference type="Pfam" id="PF00149"/>
    </source>
</evidence>
<dbReference type="PANTHER" id="PTHR31302:SF0">
    <property type="entry name" value="TRANSMEMBRANE PROTEIN WITH METALLOPHOSPHOESTERASE DOMAIN"/>
    <property type="match status" value="1"/>
</dbReference>
<organism evidence="2 3">
    <name type="scientific">Crinalium epipsammum PCC 9333</name>
    <dbReference type="NCBI Taxonomy" id="1173022"/>
    <lineage>
        <taxon>Bacteria</taxon>
        <taxon>Bacillati</taxon>
        <taxon>Cyanobacteriota</taxon>
        <taxon>Cyanophyceae</taxon>
        <taxon>Gomontiellales</taxon>
        <taxon>Gomontiellaceae</taxon>
        <taxon>Crinalium</taxon>
    </lineage>
</organism>
<gene>
    <name evidence="2" type="ORF">Cri9333_2179</name>
</gene>
<sequence length="256" mass="28928">MNRRRLLRLIAGAGLGWCILEPWVLEPYWLKIKRLNVSGTKASHRLVHITDIHYKGNRSYLEKVVEVVNTLSPDFVCFSGDLVEDAAYLNEALDTLSSLKYPVYGVPGNHDYWSGASFSQIAQFFSSTGGAWLLDRDILTKDSRIQIIGATGDRLQLPPLQQNIKHLLLVHYPLFVKEVEELYNRGSFDLVLAGHSHGGQVRLPLWGAIIVPNRVGYYDHGLFQTKIGSLYVNSGIGTFFLPIRFFCRPEISLIEI</sequence>
<dbReference type="OrthoDB" id="9780884at2"/>
<dbReference type="CDD" id="cd07385">
    <property type="entry name" value="MPP_YkuE_C"/>
    <property type="match status" value="1"/>
</dbReference>
<evidence type="ECO:0000313" key="2">
    <source>
        <dbReference type="EMBL" id="AFZ13051.1"/>
    </source>
</evidence>
<feature type="domain" description="Calcineurin-like phosphoesterase" evidence="1">
    <location>
        <begin position="45"/>
        <end position="198"/>
    </location>
</feature>
<proteinExistence type="predicted"/>
<dbReference type="GO" id="GO:0016787">
    <property type="term" value="F:hydrolase activity"/>
    <property type="evidence" value="ECO:0007669"/>
    <property type="project" value="InterPro"/>
</dbReference>
<dbReference type="InterPro" id="IPR004843">
    <property type="entry name" value="Calcineurin-like_PHP"/>
</dbReference>
<dbReference type="RefSeq" id="WP_015203167.1">
    <property type="nucleotide sequence ID" value="NC_019753.1"/>
</dbReference>
<dbReference type="InterPro" id="IPR051158">
    <property type="entry name" value="Metallophosphoesterase_sf"/>
</dbReference>
<dbReference type="PANTHER" id="PTHR31302">
    <property type="entry name" value="TRANSMEMBRANE PROTEIN WITH METALLOPHOSPHOESTERASE DOMAIN-RELATED"/>
    <property type="match status" value="1"/>
</dbReference>
<dbReference type="Gene3D" id="3.60.21.10">
    <property type="match status" value="1"/>
</dbReference>